<organism evidence="1">
    <name type="scientific">marine sediment metagenome</name>
    <dbReference type="NCBI Taxonomy" id="412755"/>
    <lineage>
        <taxon>unclassified sequences</taxon>
        <taxon>metagenomes</taxon>
        <taxon>ecological metagenomes</taxon>
    </lineage>
</organism>
<feature type="non-terminal residue" evidence="1">
    <location>
        <position position="1"/>
    </location>
</feature>
<sequence>DFTIGEMRLEPDGIRPLIRGVSGIRTRNGSDISDRVVGDIILRAGANMRITPIVVAGADPVLVFDAIKGEGLNEACVCADELGDPIRTINGIGPDGNGNFSLLGSDCVEIENLTGGLRLKNPCSEPCCGCEEAETVTRALDAFGKQAATLEILLGGMEARISQFESVVLGSVLGDRGCNTSE</sequence>
<dbReference type="EMBL" id="LAZR01049398">
    <property type="protein sequence ID" value="KKK89742.1"/>
    <property type="molecule type" value="Genomic_DNA"/>
</dbReference>
<proteinExistence type="predicted"/>
<reference evidence="1" key="1">
    <citation type="journal article" date="2015" name="Nature">
        <title>Complex archaea that bridge the gap between prokaryotes and eukaryotes.</title>
        <authorList>
            <person name="Spang A."/>
            <person name="Saw J.H."/>
            <person name="Jorgensen S.L."/>
            <person name="Zaremba-Niedzwiedzka K."/>
            <person name="Martijn J."/>
            <person name="Lind A.E."/>
            <person name="van Eijk R."/>
            <person name="Schleper C."/>
            <person name="Guy L."/>
            <person name="Ettema T.J."/>
        </authorList>
    </citation>
    <scope>NUCLEOTIDE SEQUENCE</scope>
</reference>
<gene>
    <name evidence="1" type="ORF">LCGC14_2730040</name>
</gene>
<comment type="caution">
    <text evidence="1">The sequence shown here is derived from an EMBL/GenBank/DDBJ whole genome shotgun (WGS) entry which is preliminary data.</text>
</comment>
<protein>
    <submittedName>
        <fullName evidence="1">Uncharacterized protein</fullName>
    </submittedName>
</protein>
<dbReference type="AlphaFoldDB" id="A0A0F8Z7J2"/>
<name>A0A0F8Z7J2_9ZZZZ</name>
<accession>A0A0F8Z7J2</accession>
<evidence type="ECO:0000313" key="1">
    <source>
        <dbReference type="EMBL" id="KKK89742.1"/>
    </source>
</evidence>